<protein>
    <submittedName>
        <fullName evidence="10">Slit homolog 1 protein-like</fullName>
    </submittedName>
</protein>
<evidence type="ECO:0000313" key="9">
    <source>
        <dbReference type="Proteomes" id="UP000001554"/>
    </source>
</evidence>
<feature type="chain" id="PRO_5039904953" evidence="6">
    <location>
        <begin position="19"/>
        <end position="510"/>
    </location>
</feature>
<organism evidence="9 10">
    <name type="scientific">Branchiostoma floridae</name>
    <name type="common">Florida lancelet</name>
    <name type="synonym">Amphioxus</name>
    <dbReference type="NCBI Taxonomy" id="7739"/>
    <lineage>
        <taxon>Eukaryota</taxon>
        <taxon>Metazoa</taxon>
        <taxon>Chordata</taxon>
        <taxon>Cephalochordata</taxon>
        <taxon>Leptocardii</taxon>
        <taxon>Amphioxiformes</taxon>
        <taxon>Branchiostomatidae</taxon>
        <taxon>Branchiostoma</taxon>
    </lineage>
</organism>
<feature type="transmembrane region" description="Helical" evidence="5">
    <location>
        <begin position="466"/>
        <end position="491"/>
    </location>
</feature>
<keyword evidence="1" id="KW-0433">Leucine-rich repeat</keyword>
<dbReference type="AlphaFoldDB" id="A0A9J7N3P1"/>
<name>A0A9J7N3P1_BRAFL</name>
<reference evidence="10" key="2">
    <citation type="submission" date="2025-08" db="UniProtKB">
        <authorList>
            <consortium name="RefSeq"/>
        </authorList>
    </citation>
    <scope>IDENTIFICATION</scope>
    <source>
        <strain evidence="10">S238N-H82</strain>
        <tissue evidence="10">Testes</tissue>
    </source>
</reference>
<evidence type="ECO:0000256" key="3">
    <source>
        <dbReference type="ARBA" id="ARBA00022737"/>
    </source>
</evidence>
<keyword evidence="5" id="KW-0812">Transmembrane</keyword>
<dbReference type="InterPro" id="IPR001611">
    <property type="entry name" value="Leu-rich_rpt"/>
</dbReference>
<dbReference type="SMART" id="SM00365">
    <property type="entry name" value="LRR_SD22"/>
    <property type="match status" value="4"/>
</dbReference>
<dbReference type="Pfam" id="PF01462">
    <property type="entry name" value="LRRNT"/>
    <property type="match status" value="1"/>
</dbReference>
<dbReference type="Gene3D" id="2.60.40.10">
    <property type="entry name" value="Immunoglobulins"/>
    <property type="match status" value="1"/>
</dbReference>
<reference evidence="9" key="1">
    <citation type="journal article" date="2020" name="Nat. Ecol. Evol.">
        <title>Deeply conserved synteny resolves early events in vertebrate evolution.</title>
        <authorList>
            <person name="Simakov O."/>
            <person name="Marletaz F."/>
            <person name="Yue J.X."/>
            <person name="O'Connell B."/>
            <person name="Jenkins J."/>
            <person name="Brandt A."/>
            <person name="Calef R."/>
            <person name="Tung C.H."/>
            <person name="Huang T.K."/>
            <person name="Schmutz J."/>
            <person name="Satoh N."/>
            <person name="Yu J.K."/>
            <person name="Putnam N.H."/>
            <person name="Green R.E."/>
            <person name="Rokhsar D.S."/>
        </authorList>
    </citation>
    <scope>NUCLEOTIDE SEQUENCE [LARGE SCALE GENOMIC DNA]</scope>
    <source>
        <strain evidence="9">S238N-H82</strain>
    </source>
</reference>
<dbReference type="GO" id="GO:0038023">
    <property type="term" value="F:signaling receptor activity"/>
    <property type="evidence" value="ECO:0000318"/>
    <property type="project" value="GO_Central"/>
</dbReference>
<evidence type="ECO:0000256" key="2">
    <source>
        <dbReference type="ARBA" id="ARBA00022729"/>
    </source>
</evidence>
<feature type="domain" description="LRRNT" evidence="7">
    <location>
        <begin position="18"/>
        <end position="50"/>
    </location>
</feature>
<dbReference type="SUPFAM" id="SSF49265">
    <property type="entry name" value="Fibronectin type III"/>
    <property type="match status" value="1"/>
</dbReference>
<dbReference type="PANTHER" id="PTHR24369">
    <property type="entry name" value="ANTIGEN BSP, PUTATIVE-RELATED"/>
    <property type="match status" value="1"/>
</dbReference>
<dbReference type="InterPro" id="IPR050541">
    <property type="entry name" value="LRR_TM_domain-containing"/>
</dbReference>
<keyword evidence="4" id="KW-1015">Disulfide bond</keyword>
<evidence type="ECO:0000256" key="6">
    <source>
        <dbReference type="SAM" id="SignalP"/>
    </source>
</evidence>
<dbReference type="InterPro" id="IPR000483">
    <property type="entry name" value="Cys-rich_flank_reg_C"/>
</dbReference>
<dbReference type="OMA" id="NCESPED"/>
<sequence length="510" mass="55968">MMTFLVILLVAMVTASSACPSVCRCTGTRADCSRAHLTAIPSDLPHNTTELILRENTITNINNNTALLTLKNLSSLDLQDNLISVVVSHSFPGHLQKLNLAKNSFQCSEQDFLNLESLHNLKELDLSYNNIEVCIPDNFPTSLQVLRLDKIAYHGNLTLGPRQFENLTALTLLSLEQNDIVNFPSEALGKLSTLTDLSLARNKLRFLDDLVLPSSVKLQLLDLSFNELSQISTHSFSGIEKSLLKSLSLSGNKIKTIAPSAFSQMPQLKNLTMDQNPWHCGCDLLPFREWLENVTVRELLGITKGHALNCESPEDLKGRMVSEVPLHYFCSNTTVPPSTTLHQTTIPSNVTMVTVSNVSTMNPLTLPPDKRLFNFSIDRISEQTVQLSWACSDPNIVFQVSWSSKHSSMSYSGWEKGTSFGIDNLLPNTKYHICLMAMVEKAATGSGKEVQSSCMSIITTAKHDGLAGAGLGLAVAFPICCLVIGGLGVFVGRRFCERKSGGYQSFNAQV</sequence>
<keyword evidence="5" id="KW-0472">Membrane</keyword>
<dbReference type="KEGG" id="bfo:118424042"/>
<dbReference type="PANTHER" id="PTHR24369:SF210">
    <property type="entry name" value="CHAOPTIN-RELATED"/>
    <property type="match status" value="1"/>
</dbReference>
<keyword evidence="9" id="KW-1185">Reference proteome</keyword>
<dbReference type="SMART" id="SM00013">
    <property type="entry name" value="LRRNT"/>
    <property type="match status" value="1"/>
</dbReference>
<evidence type="ECO:0000259" key="8">
    <source>
        <dbReference type="SMART" id="SM00082"/>
    </source>
</evidence>
<evidence type="ECO:0000256" key="5">
    <source>
        <dbReference type="SAM" id="Phobius"/>
    </source>
</evidence>
<evidence type="ECO:0000259" key="7">
    <source>
        <dbReference type="SMART" id="SM00013"/>
    </source>
</evidence>
<dbReference type="Proteomes" id="UP000001554">
    <property type="component" value="Chromosome 10"/>
</dbReference>
<dbReference type="InterPro" id="IPR000372">
    <property type="entry name" value="LRRNT"/>
</dbReference>
<feature type="domain" description="LRRCT" evidence="8">
    <location>
        <begin position="276"/>
        <end position="331"/>
    </location>
</feature>
<dbReference type="InterPro" id="IPR032675">
    <property type="entry name" value="LRR_dom_sf"/>
</dbReference>
<dbReference type="OrthoDB" id="1687175at2759"/>
<keyword evidence="5" id="KW-1133">Transmembrane helix</keyword>
<dbReference type="InterPro" id="IPR003591">
    <property type="entry name" value="Leu-rich_rpt_typical-subtyp"/>
</dbReference>
<accession>A0A9J7N3P1</accession>
<keyword evidence="3" id="KW-0677">Repeat</keyword>
<dbReference type="PROSITE" id="PS51450">
    <property type="entry name" value="LRR"/>
    <property type="match status" value="3"/>
</dbReference>
<dbReference type="InterPro" id="IPR036116">
    <property type="entry name" value="FN3_sf"/>
</dbReference>
<gene>
    <name evidence="10" type="primary">LOC118424042</name>
</gene>
<dbReference type="Pfam" id="PF00560">
    <property type="entry name" value="LRR_1"/>
    <property type="match status" value="1"/>
</dbReference>
<proteinExistence type="predicted"/>
<dbReference type="Gene3D" id="3.80.10.10">
    <property type="entry name" value="Ribonuclease Inhibitor"/>
    <property type="match status" value="3"/>
</dbReference>
<feature type="signal peptide" evidence="6">
    <location>
        <begin position="1"/>
        <end position="18"/>
    </location>
</feature>
<dbReference type="SMART" id="SM00082">
    <property type="entry name" value="LRRCT"/>
    <property type="match status" value="1"/>
</dbReference>
<dbReference type="Pfam" id="PF13855">
    <property type="entry name" value="LRR_8"/>
    <property type="match status" value="1"/>
</dbReference>
<dbReference type="GeneID" id="118424042"/>
<keyword evidence="2 6" id="KW-0732">Signal</keyword>
<dbReference type="SMART" id="SM00369">
    <property type="entry name" value="LRR_TYP"/>
    <property type="match status" value="6"/>
</dbReference>
<dbReference type="InterPro" id="IPR013783">
    <property type="entry name" value="Ig-like_fold"/>
</dbReference>
<evidence type="ECO:0000256" key="4">
    <source>
        <dbReference type="ARBA" id="ARBA00023157"/>
    </source>
</evidence>
<evidence type="ECO:0000313" key="10">
    <source>
        <dbReference type="RefSeq" id="XP_035688381.1"/>
    </source>
</evidence>
<evidence type="ECO:0000256" key="1">
    <source>
        <dbReference type="ARBA" id="ARBA00022614"/>
    </source>
</evidence>
<dbReference type="RefSeq" id="XP_035688381.1">
    <property type="nucleotide sequence ID" value="XM_035832488.1"/>
</dbReference>
<dbReference type="SUPFAM" id="SSF52058">
    <property type="entry name" value="L domain-like"/>
    <property type="match status" value="1"/>
</dbReference>